<dbReference type="InterPro" id="IPR011701">
    <property type="entry name" value="MFS"/>
</dbReference>
<name>A0A4Q4TF55_9PEZI</name>
<dbReference type="SUPFAM" id="SSF103473">
    <property type="entry name" value="MFS general substrate transporter"/>
    <property type="match status" value="1"/>
</dbReference>
<evidence type="ECO:0000256" key="7">
    <source>
        <dbReference type="SAM" id="MobiDB-lite"/>
    </source>
</evidence>
<feature type="region of interest" description="Disordered" evidence="7">
    <location>
        <begin position="1"/>
        <end position="32"/>
    </location>
</feature>
<feature type="compositionally biased region" description="Polar residues" evidence="7">
    <location>
        <begin position="1"/>
        <end position="13"/>
    </location>
</feature>
<dbReference type="InterPro" id="IPR050327">
    <property type="entry name" value="Proton-linked_MCT"/>
</dbReference>
<evidence type="ECO:0000256" key="3">
    <source>
        <dbReference type="ARBA" id="ARBA00022448"/>
    </source>
</evidence>
<dbReference type="Gene3D" id="1.20.1250.20">
    <property type="entry name" value="MFS general substrate transporter like domains"/>
    <property type="match status" value="1"/>
</dbReference>
<dbReference type="OrthoDB" id="5667at2759"/>
<evidence type="ECO:0000256" key="5">
    <source>
        <dbReference type="ARBA" id="ARBA00022989"/>
    </source>
</evidence>
<proteinExistence type="inferred from homology"/>
<keyword evidence="5 8" id="KW-1133">Transmembrane helix</keyword>
<gene>
    <name evidence="9" type="ORF">DL764_003804</name>
</gene>
<organism evidence="9 10">
    <name type="scientific">Monosporascus ibericus</name>
    <dbReference type="NCBI Taxonomy" id="155417"/>
    <lineage>
        <taxon>Eukaryota</taxon>
        <taxon>Fungi</taxon>
        <taxon>Dikarya</taxon>
        <taxon>Ascomycota</taxon>
        <taxon>Pezizomycotina</taxon>
        <taxon>Sordariomycetes</taxon>
        <taxon>Xylariomycetidae</taxon>
        <taxon>Xylariales</taxon>
        <taxon>Xylariales incertae sedis</taxon>
        <taxon>Monosporascus</taxon>
    </lineage>
</organism>
<dbReference type="Pfam" id="PF07690">
    <property type="entry name" value="MFS_1"/>
    <property type="match status" value="1"/>
</dbReference>
<accession>A0A4Q4TF55</accession>
<dbReference type="EMBL" id="QJNU01000169">
    <property type="protein sequence ID" value="RYP05455.1"/>
    <property type="molecule type" value="Genomic_DNA"/>
</dbReference>
<keyword evidence="10" id="KW-1185">Reference proteome</keyword>
<feature type="transmembrane region" description="Helical" evidence="8">
    <location>
        <begin position="181"/>
        <end position="205"/>
    </location>
</feature>
<evidence type="ECO:0000256" key="6">
    <source>
        <dbReference type="ARBA" id="ARBA00023136"/>
    </source>
</evidence>
<sequence length="315" mass="34028">MDEISRTQSCTSSDHTKMEKSSMSPPREDSVKAVQAEEEVQQVDEYPDGGSMAWLAVAGATACLFVSFGWVNLIGIFQEYYQSNQLRNYTPSDIAWIPSPQIFFMFACGIFAGKVFDDYGPHYLLIAGTFLHMSGLMMTSISKTYYQILLSRAVCSATGASLVFSPAFSSVSTRFLKKRGAALGLVAAGSSLGGVAFPVLIINLLPRVGFGWTIRYCAFMVLALLLFANSALKSRGMFIPFTFIVADATVHGMSPHLAQYLVCILNATSLFGRTVPNAIADKVGHFNVMIVMGALTSILILGLWLPSTGNAPSSS</sequence>
<feature type="transmembrane region" description="Helical" evidence="8">
    <location>
        <begin position="94"/>
        <end position="116"/>
    </location>
</feature>
<evidence type="ECO:0000313" key="10">
    <source>
        <dbReference type="Proteomes" id="UP000293360"/>
    </source>
</evidence>
<feature type="transmembrane region" description="Helical" evidence="8">
    <location>
        <begin position="52"/>
        <end position="73"/>
    </location>
</feature>
<dbReference type="PANTHER" id="PTHR11360:SF224">
    <property type="entry name" value="MAJOR FACILITATOR SUPERFAMILY (MFS) PROFILE DOMAIN-CONTAINING PROTEIN-RELATED"/>
    <property type="match status" value="1"/>
</dbReference>
<dbReference type="GO" id="GO:0016020">
    <property type="term" value="C:membrane"/>
    <property type="evidence" value="ECO:0007669"/>
    <property type="project" value="UniProtKB-SubCell"/>
</dbReference>
<keyword evidence="6 8" id="KW-0472">Membrane</keyword>
<evidence type="ECO:0000256" key="4">
    <source>
        <dbReference type="ARBA" id="ARBA00022692"/>
    </source>
</evidence>
<dbReference type="Proteomes" id="UP000293360">
    <property type="component" value="Unassembled WGS sequence"/>
</dbReference>
<comment type="similarity">
    <text evidence="2">Belongs to the major facilitator superfamily. Monocarboxylate porter (TC 2.A.1.13) family.</text>
</comment>
<evidence type="ECO:0000256" key="8">
    <source>
        <dbReference type="SAM" id="Phobius"/>
    </source>
</evidence>
<feature type="transmembrane region" description="Helical" evidence="8">
    <location>
        <begin position="286"/>
        <end position="305"/>
    </location>
</feature>
<dbReference type="PANTHER" id="PTHR11360">
    <property type="entry name" value="MONOCARBOXYLATE TRANSPORTER"/>
    <property type="match status" value="1"/>
</dbReference>
<protein>
    <recommendedName>
        <fullName evidence="11">Major facilitator superfamily (MFS) profile domain-containing protein</fullName>
    </recommendedName>
</protein>
<dbReference type="GO" id="GO:0022857">
    <property type="term" value="F:transmembrane transporter activity"/>
    <property type="evidence" value="ECO:0007669"/>
    <property type="project" value="InterPro"/>
</dbReference>
<evidence type="ECO:0008006" key="11">
    <source>
        <dbReference type="Google" id="ProtNLM"/>
    </source>
</evidence>
<evidence type="ECO:0000313" key="9">
    <source>
        <dbReference type="EMBL" id="RYP05455.1"/>
    </source>
</evidence>
<feature type="transmembrane region" description="Helical" evidence="8">
    <location>
        <begin position="122"/>
        <end position="142"/>
    </location>
</feature>
<dbReference type="InterPro" id="IPR036259">
    <property type="entry name" value="MFS_trans_sf"/>
</dbReference>
<dbReference type="AlphaFoldDB" id="A0A4Q4TF55"/>
<reference evidence="9 10" key="1">
    <citation type="submission" date="2018-06" db="EMBL/GenBank/DDBJ databases">
        <title>Complete Genomes of Monosporascus.</title>
        <authorList>
            <person name="Robinson A.J."/>
            <person name="Natvig D.O."/>
        </authorList>
    </citation>
    <scope>NUCLEOTIDE SEQUENCE [LARGE SCALE GENOMIC DNA]</scope>
    <source>
        <strain evidence="9 10">CBS 110550</strain>
    </source>
</reference>
<evidence type="ECO:0000256" key="1">
    <source>
        <dbReference type="ARBA" id="ARBA00004141"/>
    </source>
</evidence>
<feature type="compositionally biased region" description="Basic and acidic residues" evidence="7">
    <location>
        <begin position="14"/>
        <end position="31"/>
    </location>
</feature>
<feature type="transmembrane region" description="Helical" evidence="8">
    <location>
        <begin position="212"/>
        <end position="232"/>
    </location>
</feature>
<keyword evidence="3" id="KW-0813">Transport</keyword>
<comment type="caution">
    <text evidence="9">The sequence shown here is derived from an EMBL/GenBank/DDBJ whole genome shotgun (WGS) entry which is preliminary data.</text>
</comment>
<evidence type="ECO:0000256" key="2">
    <source>
        <dbReference type="ARBA" id="ARBA00006727"/>
    </source>
</evidence>
<comment type="subcellular location">
    <subcellularLocation>
        <location evidence="1">Membrane</location>
        <topology evidence="1">Multi-pass membrane protein</topology>
    </subcellularLocation>
</comment>
<keyword evidence="4 8" id="KW-0812">Transmembrane</keyword>